<feature type="signal peptide" evidence="2">
    <location>
        <begin position="1"/>
        <end position="18"/>
    </location>
</feature>
<feature type="region of interest" description="Disordered" evidence="1">
    <location>
        <begin position="188"/>
        <end position="214"/>
    </location>
</feature>
<dbReference type="RefSeq" id="WP_015769981.1">
    <property type="nucleotide sequence ID" value="NC_013192.1"/>
</dbReference>
<dbReference type="HOGENOM" id="CLU_111984_0_0_0"/>
<sequence length="214" mass="24130">MKKILLGMLMFLFVVSCGSGPDKTVSKFIDNVKAEKFNEAAKYTSDESFKANMEAGYNNEIQKFLFKTLLKNIEYKIVKTEKQDDETSIVTVEIKNVDMQKVFLQVFQNMVKGAFSKDDSKRPLSVEEVLKEELESKNKPKSKYTTQFVVKKTADGEKIVVTAENIDVLLGKLNTTLSNLNTLGMPKEEAVELPETGPSTGLSQKPEELRNQKK</sequence>
<dbReference type="STRING" id="523794.Lebu_1775"/>
<proteinExistence type="predicted"/>
<name>C7NBW1_LEPBD</name>
<dbReference type="KEGG" id="lba:Lebu_1775"/>
<gene>
    <name evidence="3" type="ordered locus">Lebu_1775</name>
</gene>
<dbReference type="eggNOG" id="ENOG503365U">
    <property type="taxonomic scope" value="Bacteria"/>
</dbReference>
<evidence type="ECO:0000256" key="2">
    <source>
        <dbReference type="SAM" id="SignalP"/>
    </source>
</evidence>
<feature type="compositionally biased region" description="Basic and acidic residues" evidence="1">
    <location>
        <begin position="205"/>
        <end position="214"/>
    </location>
</feature>
<keyword evidence="2" id="KW-0732">Signal</keyword>
<keyword evidence="4" id="KW-1185">Reference proteome</keyword>
<accession>C7NBW1</accession>
<organism evidence="3 4">
    <name type="scientific">Leptotrichia buccalis (strain ATCC 14201 / DSM 1135 / JCM 12969 / NCTC 10249 / C-1013-b)</name>
    <dbReference type="NCBI Taxonomy" id="523794"/>
    <lineage>
        <taxon>Bacteria</taxon>
        <taxon>Fusobacteriati</taxon>
        <taxon>Fusobacteriota</taxon>
        <taxon>Fusobacteriia</taxon>
        <taxon>Fusobacteriales</taxon>
        <taxon>Leptotrichiaceae</taxon>
        <taxon>Leptotrichia</taxon>
    </lineage>
</organism>
<reference evidence="3 4" key="1">
    <citation type="journal article" date="2009" name="Stand. Genomic Sci.">
        <title>Complete genome sequence of Leptotrichia buccalis type strain (C-1013-b).</title>
        <authorList>
            <person name="Ivanova N."/>
            <person name="Gronow S."/>
            <person name="Lapidus A."/>
            <person name="Copeland A."/>
            <person name="Glavina Del Rio T."/>
            <person name="Nolan M."/>
            <person name="Lucas S."/>
            <person name="Chen F."/>
            <person name="Tice H."/>
            <person name="Cheng J.F."/>
            <person name="Saunders E."/>
            <person name="Bruce D."/>
            <person name="Goodwin L."/>
            <person name="Brettin T."/>
            <person name="Detter J.C."/>
            <person name="Han C."/>
            <person name="Pitluck S."/>
            <person name="Mikhailova N."/>
            <person name="Pati A."/>
            <person name="Mavrommatis K."/>
            <person name="Chen A."/>
            <person name="Palaniappan K."/>
            <person name="Land M."/>
            <person name="Hauser L."/>
            <person name="Chang Y.J."/>
            <person name="Jeffries C.D."/>
            <person name="Chain P."/>
            <person name="Rohde C."/>
            <person name="Goker M."/>
            <person name="Bristow J."/>
            <person name="Eisen J.A."/>
            <person name="Markowitz V."/>
            <person name="Hugenholtz P."/>
            <person name="Kyrpides N.C."/>
            <person name="Klenk H.P."/>
        </authorList>
    </citation>
    <scope>NUCLEOTIDE SEQUENCE [LARGE SCALE GENOMIC DNA]</scope>
    <source>
        <strain evidence="4">ATCC 14201 / DSM 1135 / JCM 12969 / NCTC 10249 / C-1013-b</strain>
    </source>
</reference>
<dbReference type="AlphaFoldDB" id="C7NBW1"/>
<protein>
    <recommendedName>
        <fullName evidence="5">DUF4878 domain-containing protein</fullName>
    </recommendedName>
</protein>
<dbReference type="OrthoDB" id="95273at2"/>
<feature type="chain" id="PRO_5002980724" description="DUF4878 domain-containing protein" evidence="2">
    <location>
        <begin position="19"/>
        <end position="214"/>
    </location>
</feature>
<dbReference type="Proteomes" id="UP000001910">
    <property type="component" value="Chromosome"/>
</dbReference>
<evidence type="ECO:0008006" key="5">
    <source>
        <dbReference type="Google" id="ProtNLM"/>
    </source>
</evidence>
<evidence type="ECO:0000256" key="1">
    <source>
        <dbReference type="SAM" id="MobiDB-lite"/>
    </source>
</evidence>
<dbReference type="PROSITE" id="PS51257">
    <property type="entry name" value="PROKAR_LIPOPROTEIN"/>
    <property type="match status" value="1"/>
</dbReference>
<dbReference type="EMBL" id="CP001685">
    <property type="protein sequence ID" value="ACV39642.1"/>
    <property type="molecule type" value="Genomic_DNA"/>
</dbReference>
<evidence type="ECO:0000313" key="3">
    <source>
        <dbReference type="EMBL" id="ACV39642.1"/>
    </source>
</evidence>
<evidence type="ECO:0000313" key="4">
    <source>
        <dbReference type="Proteomes" id="UP000001910"/>
    </source>
</evidence>